<feature type="domain" description="Fibronectin type-III" evidence="2">
    <location>
        <begin position="29"/>
        <end position="119"/>
    </location>
</feature>
<keyword evidence="4" id="KW-1185">Reference proteome</keyword>
<proteinExistence type="predicted"/>
<dbReference type="PROSITE" id="PS50853">
    <property type="entry name" value="FN3"/>
    <property type="match status" value="1"/>
</dbReference>
<dbReference type="InterPro" id="IPR036116">
    <property type="entry name" value="FN3_sf"/>
</dbReference>
<dbReference type="SUPFAM" id="SSF69322">
    <property type="entry name" value="Tricorn protease domain 2"/>
    <property type="match status" value="1"/>
</dbReference>
<dbReference type="Pfam" id="PF17963">
    <property type="entry name" value="Big_9"/>
    <property type="match status" value="1"/>
</dbReference>
<evidence type="ECO:0000313" key="3">
    <source>
        <dbReference type="EMBL" id="MBK1883515.1"/>
    </source>
</evidence>
<comment type="caution">
    <text evidence="3">The sequence shown here is derived from an EMBL/GenBank/DDBJ whole genome shotgun (WGS) entry which is preliminary data.</text>
</comment>
<sequence>MMRKFTALLTAYLLLMIPSNAQRSGPATDGYDLKADQAFPDRVVVKWTDSFEDETGFRLFKSSIPSLNYASQVELGANTTSYEDHDVVADKTYYYWVAALHDDSSDTVSEYVSVSTPSIGELPLMDSLTLNGYGYATSLHWARRSLNVLEHIVERASIGSDIWYQVGTAPYDATSYTDPYAKPGEIFQYRLVAVGEYGSATTLSIEVRWPGISGSNLGKSIKHGGVKYFLFSEPSRVERYDLESGNWLEPILFPTEVADFAVDSSGIFTVSNEELDKLSLDGSQVEMVTQWTNSTTTGGAPVVAADDSNILLYKNGYLFAFDKFTRDQVGEYDFSGESIYYPTFEFIPQLNRVYFQSRPHVNFFIKSENGYSVSKGWDLYDLSYFERLFVSPNGDQMITDMGDVMSIEDESEILIDNIEGGITDITYNGNLPVVLRGNTLVAYDDVFQIVGKREISGEVLNIDYSNGEIVVFIEDETSLHGMRIVKVMASDLSSRSDYLNNGAGLQFAPDQVLTTSDDTLLLLSRKYKRVFRWSFQDQKYISPLVLPVAPDGISYDLKYNKLYVYGLNHVNVFDLNQGNPEASLYYGFEGNVSFFECIEGICYFGYRDLVASSGGVVAIDVNGDVIDLIDGDTPSFSIWDRVRRRIYLTDSASDIMQVLQISADGGVLSKSYKSWFNQSIDYRLCANEIDQNGEMMIFGGEVSSNSVVVDIANSSILGEIPYYIDAAFSGENILALTTDQDQSILNRWTGTDFSILDKTWRFEGEGMCLAKFSDGSFAIVTLCDGVPRIYRLNDLSPNGSNLMSSPPKITDTPPKAYEDELFSWTPMVTGGTGVTSIQPIELPAWLTYSEGIFWGIPDERYSGDRSNGGEDSLLTVRVMDERGGWSDQDFNIHVAWENDPPVFQGDASVIADIQGSHSSYPVAMFLTDPDGSESFQWKIASVSNPAIFKSITLTQQGSLDIEYNSRSAGSSRLMIEVSDLSGKTASQLVTVALPEVDSPQLALSELEYTANESEFLQVATIYNQSYRPLEGVDLILSNVASNVSVKSASVDEFGIWYLHYDGVIGVDESVEIPLVYLAENAPSVEGVAISALPGHAKDLGDEVNDRFTVYHSCMMKDDSFVLDFSATPGKIYQISYSDDGISWTPSPIYIIPDESVIRWNDFGPPWTNSAPVEQLRRFYRVEQIGD</sequence>
<dbReference type="RefSeq" id="WP_200271738.1">
    <property type="nucleotide sequence ID" value="NZ_JAENIJ010000022.1"/>
</dbReference>
<reference evidence="3" key="1">
    <citation type="submission" date="2021-01" db="EMBL/GenBank/DDBJ databases">
        <title>Modified the classification status of verrucomicrobia.</title>
        <authorList>
            <person name="Feng X."/>
        </authorList>
    </citation>
    <scope>NUCLEOTIDE SEQUENCE</scope>
    <source>
        <strain evidence="3">KCTC 22041</strain>
    </source>
</reference>
<gene>
    <name evidence="3" type="ORF">JIN85_13895</name>
</gene>
<dbReference type="InterPro" id="IPR011044">
    <property type="entry name" value="Quino_amine_DH_bsu"/>
</dbReference>
<keyword evidence="1" id="KW-0732">Signal</keyword>
<dbReference type="SUPFAM" id="SSF49265">
    <property type="entry name" value="Fibronectin type III"/>
    <property type="match status" value="1"/>
</dbReference>
<evidence type="ECO:0000313" key="4">
    <source>
        <dbReference type="Proteomes" id="UP000603141"/>
    </source>
</evidence>
<protein>
    <recommendedName>
        <fullName evidence="2">Fibronectin type-III domain-containing protein</fullName>
    </recommendedName>
</protein>
<dbReference type="AlphaFoldDB" id="A0A934S8X5"/>
<organism evidence="3 4">
    <name type="scientific">Luteolibacter pohnpeiensis</name>
    <dbReference type="NCBI Taxonomy" id="454153"/>
    <lineage>
        <taxon>Bacteria</taxon>
        <taxon>Pseudomonadati</taxon>
        <taxon>Verrucomicrobiota</taxon>
        <taxon>Verrucomicrobiia</taxon>
        <taxon>Verrucomicrobiales</taxon>
        <taxon>Verrucomicrobiaceae</taxon>
        <taxon>Luteolibacter</taxon>
    </lineage>
</organism>
<dbReference type="InterPro" id="IPR003961">
    <property type="entry name" value="FN3_dom"/>
</dbReference>
<feature type="signal peptide" evidence="1">
    <location>
        <begin position="1"/>
        <end position="21"/>
    </location>
</feature>
<accession>A0A934S8X5</accession>
<dbReference type="InterPro" id="IPR013783">
    <property type="entry name" value="Ig-like_fold"/>
</dbReference>
<evidence type="ECO:0000259" key="2">
    <source>
        <dbReference type="PROSITE" id="PS50853"/>
    </source>
</evidence>
<dbReference type="Proteomes" id="UP000603141">
    <property type="component" value="Unassembled WGS sequence"/>
</dbReference>
<dbReference type="Gene3D" id="2.60.40.10">
    <property type="entry name" value="Immunoglobulins"/>
    <property type="match status" value="1"/>
</dbReference>
<name>A0A934S8X5_9BACT</name>
<dbReference type="EMBL" id="JAENIJ010000022">
    <property type="protein sequence ID" value="MBK1883515.1"/>
    <property type="molecule type" value="Genomic_DNA"/>
</dbReference>
<evidence type="ECO:0000256" key="1">
    <source>
        <dbReference type="SAM" id="SignalP"/>
    </source>
</evidence>
<dbReference type="SUPFAM" id="SSF50969">
    <property type="entry name" value="YVTN repeat-like/Quinoprotein amine dehydrogenase"/>
    <property type="match status" value="1"/>
</dbReference>
<feature type="chain" id="PRO_5036680381" description="Fibronectin type-III domain-containing protein" evidence="1">
    <location>
        <begin position="22"/>
        <end position="1186"/>
    </location>
</feature>